<dbReference type="AlphaFoldDB" id="A0A0X8X3D9"/>
<dbReference type="RefSeq" id="WP_096353024.1">
    <property type="nucleotide sequence ID" value="NZ_AP017313.1"/>
</dbReference>
<keyword evidence="1" id="KW-0812">Transmembrane</keyword>
<dbReference type="KEGG" id="mgot:MgSA37_03084"/>
<feature type="transmembrane region" description="Helical" evidence="1">
    <location>
        <begin position="6"/>
        <end position="31"/>
    </location>
</feature>
<evidence type="ECO:0000256" key="1">
    <source>
        <dbReference type="SAM" id="Phobius"/>
    </source>
</evidence>
<accession>A0A0X8X3D9</accession>
<evidence type="ECO:0000313" key="2">
    <source>
        <dbReference type="EMBL" id="BAU54905.1"/>
    </source>
</evidence>
<gene>
    <name evidence="2" type="ORF">MgSA37_03084</name>
</gene>
<keyword evidence="3" id="KW-1185">Reference proteome</keyword>
<organism evidence="2 3">
    <name type="scientific">Mucilaginibacter gotjawali</name>
    <dbReference type="NCBI Taxonomy" id="1550579"/>
    <lineage>
        <taxon>Bacteria</taxon>
        <taxon>Pseudomonadati</taxon>
        <taxon>Bacteroidota</taxon>
        <taxon>Sphingobacteriia</taxon>
        <taxon>Sphingobacteriales</taxon>
        <taxon>Sphingobacteriaceae</taxon>
        <taxon>Mucilaginibacter</taxon>
    </lineage>
</organism>
<sequence>MLKASAMYIVIIIALVIGVLCSSLIVAAFFYRMEYQKKFRYDQLDNNLNSGVNILLAGSDTSYLSSRTMSLFNNGTDSVSLKRTFWGMYDIGTSVAFIQKDTLYKTFSIAYSIDSSKWAALYLIDEERPLSLSGKTAIVGDVYVPKAGVTTAYVDNKAYLGDKRLIAGKKNNSDKTLPPLAEGRLAEFEQFINTNHSGDSSFNRIDTLKQSFLLPTKYFNFKNKVQTLSNINLSGNVILFSDTTINIDSTASLNSIIIYAKGIHIKSGFHGSAQFFARDSISVDSNCLFSYPSCLGVLRFDKPGTVPVQEKIHLGNHTIFRGILFTYEKTETSLKPLIDLGRGVKIAGQVYSQGIMRTKDAVEVAGSVFTSQFLYQNSFTLFQNYLINITMNSKALSPYYLTGDLTPVAGKRKKYCNGWNQNKYQGRGKGLYHTRGSDCHGAHCRGVQHCHDDLCQCYQQFLIR</sequence>
<evidence type="ECO:0000313" key="3">
    <source>
        <dbReference type="Proteomes" id="UP000218263"/>
    </source>
</evidence>
<protein>
    <submittedName>
        <fullName evidence="2">Uncharacterized protein</fullName>
    </submittedName>
</protein>
<name>A0A0X8X3D9_9SPHI</name>
<dbReference type="OrthoDB" id="1004942at2"/>
<keyword evidence="1" id="KW-1133">Transmembrane helix</keyword>
<keyword evidence="1" id="KW-0472">Membrane</keyword>
<reference evidence="2 3" key="1">
    <citation type="submission" date="2015-12" db="EMBL/GenBank/DDBJ databases">
        <title>Genome sequence of Mucilaginibacter gotjawali.</title>
        <authorList>
            <person name="Lee J.S."/>
            <person name="Lee K.C."/>
            <person name="Kim K.K."/>
            <person name="Lee B.W."/>
        </authorList>
    </citation>
    <scope>NUCLEOTIDE SEQUENCE [LARGE SCALE GENOMIC DNA]</scope>
    <source>
        <strain evidence="2 3">SA3-7</strain>
    </source>
</reference>
<proteinExistence type="predicted"/>
<dbReference type="EMBL" id="AP017313">
    <property type="protein sequence ID" value="BAU54905.1"/>
    <property type="molecule type" value="Genomic_DNA"/>
</dbReference>
<dbReference type="Proteomes" id="UP000218263">
    <property type="component" value="Chromosome"/>
</dbReference>